<evidence type="ECO:0000313" key="15">
    <source>
        <dbReference type="Proteomes" id="UP001597216"/>
    </source>
</evidence>
<keyword evidence="15" id="KW-1185">Reference proteome</keyword>
<feature type="signal peptide" evidence="11">
    <location>
        <begin position="1"/>
        <end position="20"/>
    </location>
</feature>
<sequence>MTSALSLLAALAAATPAAEAPAPQGVTTYPPAFFATSGASTALDMVTRLPGFSIDSGDSVRGFEGAAGNVLIDGARPVSKTDDIEEILKRIPVAQVERIEVIRGGAPGIDMQGKAVLANVVRSKTAGRNMVFALADQAVLDDGRHRKGVRFELTDHIGPGAFEGSLRYGEGLDDGAGFGPHLRIAPSGAVLEKSQVDSHGEGHMWVATGAYELPALGGKLRVNGRIYEDYYRFNELNWFTVPKVLLESNNDTQDDRQTELGARWTRPLGERNTLELIGLRQTHDINYKSDFRSPPDVSYFGLEKLIEERIGRVVLKHRVNDRLSFEAGAENALNTLDSRTVLTVNGKGQNLPAANVHVEENRSEAFAKSVWRPVDSLTLEAGLRYETSDVTSSGDVTLEKSLHFLKPRLFASWTPWEGGQVRARYERTVSQLDFDDFVATSSLNTGVLTSGNPDLDPEQAWVSEIALEQRFWKNGSAAVTLRHSDLSDAIDRAPVFAKSGTYDAPANIGDGTKDEVGLNLTVPTEPLGLKGGQFRGEITWVKSEVTDPTTRQTREMSNQKPVIWEAHYVQDLPQWRSTVGTDIYGGWRKSYYRFDQVYTDKLKTYVVLFGEYKPRPDFTVRVELHNILERGFRHIQEKSVGVRGATPLAYVDDRDIQFGRSLYVRLRKTF</sequence>
<keyword evidence="6 10" id="KW-0798">TonB box</keyword>
<keyword evidence="3" id="KW-1134">Transmembrane beta strand</keyword>
<dbReference type="SUPFAM" id="SSF56935">
    <property type="entry name" value="Porins"/>
    <property type="match status" value="1"/>
</dbReference>
<reference evidence="15" key="1">
    <citation type="journal article" date="2019" name="Int. J. Syst. Evol. Microbiol.">
        <title>The Global Catalogue of Microorganisms (GCM) 10K type strain sequencing project: providing services to taxonomists for standard genome sequencing and annotation.</title>
        <authorList>
            <consortium name="The Broad Institute Genomics Platform"/>
            <consortium name="The Broad Institute Genome Sequencing Center for Infectious Disease"/>
            <person name="Wu L."/>
            <person name="Ma J."/>
        </authorList>
    </citation>
    <scope>NUCLEOTIDE SEQUENCE [LARGE SCALE GENOMIC DNA]</scope>
    <source>
        <strain evidence="15">CCUG 55074</strain>
    </source>
</reference>
<feature type="chain" id="PRO_5045339651" evidence="11">
    <location>
        <begin position="21"/>
        <end position="670"/>
    </location>
</feature>
<evidence type="ECO:0000256" key="7">
    <source>
        <dbReference type="ARBA" id="ARBA00023136"/>
    </source>
</evidence>
<comment type="similarity">
    <text evidence="10">Belongs to the TonB-dependent receptor family.</text>
</comment>
<dbReference type="Pfam" id="PF00593">
    <property type="entry name" value="TonB_dep_Rec_b-barrel"/>
    <property type="match status" value="1"/>
</dbReference>
<evidence type="ECO:0000256" key="8">
    <source>
        <dbReference type="ARBA" id="ARBA00023170"/>
    </source>
</evidence>
<evidence type="ECO:0000313" key="14">
    <source>
        <dbReference type="EMBL" id="MFD1190622.1"/>
    </source>
</evidence>
<dbReference type="EMBL" id="JBHTLQ010000015">
    <property type="protein sequence ID" value="MFD1190622.1"/>
    <property type="molecule type" value="Genomic_DNA"/>
</dbReference>
<evidence type="ECO:0000256" key="3">
    <source>
        <dbReference type="ARBA" id="ARBA00022452"/>
    </source>
</evidence>
<gene>
    <name evidence="14" type="ORF">ACFQ27_08540</name>
</gene>
<comment type="subcellular location">
    <subcellularLocation>
        <location evidence="1">Cell outer membrane</location>
        <topology evidence="1">Multi-pass membrane protein</topology>
    </subcellularLocation>
</comment>
<protein>
    <submittedName>
        <fullName evidence="14">TonB-dependent receptor plug domain-containing protein</fullName>
    </submittedName>
</protein>
<keyword evidence="4" id="KW-0812">Transmembrane</keyword>
<dbReference type="InterPro" id="IPR039426">
    <property type="entry name" value="TonB-dep_rcpt-like"/>
</dbReference>
<dbReference type="InterPro" id="IPR012910">
    <property type="entry name" value="Plug_dom"/>
</dbReference>
<evidence type="ECO:0000256" key="6">
    <source>
        <dbReference type="ARBA" id="ARBA00023077"/>
    </source>
</evidence>
<keyword evidence="2" id="KW-0813">Transport</keyword>
<keyword evidence="8 14" id="KW-0675">Receptor</keyword>
<evidence type="ECO:0000259" key="12">
    <source>
        <dbReference type="Pfam" id="PF00593"/>
    </source>
</evidence>
<evidence type="ECO:0000256" key="5">
    <source>
        <dbReference type="ARBA" id="ARBA00022729"/>
    </source>
</evidence>
<keyword evidence="9" id="KW-0998">Cell outer membrane</keyword>
<dbReference type="InterPro" id="IPR000531">
    <property type="entry name" value="Beta-barrel_TonB"/>
</dbReference>
<dbReference type="PANTHER" id="PTHR30069">
    <property type="entry name" value="TONB-DEPENDENT OUTER MEMBRANE RECEPTOR"/>
    <property type="match status" value="1"/>
</dbReference>
<dbReference type="InterPro" id="IPR036942">
    <property type="entry name" value="Beta-barrel_TonB_sf"/>
</dbReference>
<dbReference type="Pfam" id="PF07715">
    <property type="entry name" value="Plug"/>
    <property type="match status" value="1"/>
</dbReference>
<feature type="domain" description="TonB-dependent receptor-like beta-barrel" evidence="12">
    <location>
        <begin position="229"/>
        <end position="627"/>
    </location>
</feature>
<evidence type="ECO:0000259" key="13">
    <source>
        <dbReference type="Pfam" id="PF07715"/>
    </source>
</evidence>
<proteinExistence type="inferred from homology"/>
<comment type="caution">
    <text evidence="14">The sequence shown here is derived from an EMBL/GenBank/DDBJ whole genome shotgun (WGS) entry which is preliminary data.</text>
</comment>
<keyword evidence="5 11" id="KW-0732">Signal</keyword>
<evidence type="ECO:0000256" key="9">
    <source>
        <dbReference type="ARBA" id="ARBA00023237"/>
    </source>
</evidence>
<evidence type="ECO:0000256" key="2">
    <source>
        <dbReference type="ARBA" id="ARBA00022448"/>
    </source>
</evidence>
<dbReference type="RefSeq" id="WP_377353269.1">
    <property type="nucleotide sequence ID" value="NZ_JBHTLQ010000015.1"/>
</dbReference>
<dbReference type="Gene3D" id="2.40.170.20">
    <property type="entry name" value="TonB-dependent receptor, beta-barrel domain"/>
    <property type="match status" value="1"/>
</dbReference>
<dbReference type="Gene3D" id="2.170.130.10">
    <property type="entry name" value="TonB-dependent receptor, plug domain"/>
    <property type="match status" value="1"/>
</dbReference>
<evidence type="ECO:0000256" key="1">
    <source>
        <dbReference type="ARBA" id="ARBA00004571"/>
    </source>
</evidence>
<evidence type="ECO:0000256" key="11">
    <source>
        <dbReference type="SAM" id="SignalP"/>
    </source>
</evidence>
<dbReference type="Proteomes" id="UP001597216">
    <property type="component" value="Unassembled WGS sequence"/>
</dbReference>
<evidence type="ECO:0000256" key="10">
    <source>
        <dbReference type="RuleBase" id="RU003357"/>
    </source>
</evidence>
<evidence type="ECO:0000256" key="4">
    <source>
        <dbReference type="ARBA" id="ARBA00022692"/>
    </source>
</evidence>
<organism evidence="14 15">
    <name type="scientific">Phenylobacterium conjunctum</name>
    <dbReference type="NCBI Taxonomy" id="1298959"/>
    <lineage>
        <taxon>Bacteria</taxon>
        <taxon>Pseudomonadati</taxon>
        <taxon>Pseudomonadota</taxon>
        <taxon>Alphaproteobacteria</taxon>
        <taxon>Caulobacterales</taxon>
        <taxon>Caulobacteraceae</taxon>
        <taxon>Phenylobacterium</taxon>
    </lineage>
</organism>
<dbReference type="PANTHER" id="PTHR30069:SF29">
    <property type="entry name" value="HEMOGLOBIN AND HEMOGLOBIN-HAPTOGLOBIN-BINDING PROTEIN 1-RELATED"/>
    <property type="match status" value="1"/>
</dbReference>
<accession>A0ABW3T1N1</accession>
<name>A0ABW3T1N1_9CAUL</name>
<dbReference type="InterPro" id="IPR037066">
    <property type="entry name" value="Plug_dom_sf"/>
</dbReference>
<feature type="domain" description="TonB-dependent receptor plug" evidence="13">
    <location>
        <begin position="22"/>
        <end position="107"/>
    </location>
</feature>
<keyword evidence="7 10" id="KW-0472">Membrane</keyword>